<dbReference type="InterPro" id="IPR012312">
    <property type="entry name" value="Hemerythrin-like"/>
</dbReference>
<accession>A0A2T0K2Q1</accession>
<dbReference type="Pfam" id="PF01814">
    <property type="entry name" value="Hemerythrin"/>
    <property type="match status" value="1"/>
</dbReference>
<feature type="domain" description="Hemerythrin-like" evidence="2">
    <location>
        <begin position="71"/>
        <end position="165"/>
    </location>
</feature>
<reference evidence="3 4" key="1">
    <citation type="submission" date="2018-03" db="EMBL/GenBank/DDBJ databases">
        <title>Genomic Encyclopedia of Archaeal and Bacterial Type Strains, Phase II (KMG-II): from individual species to whole genera.</title>
        <authorList>
            <person name="Goeker M."/>
        </authorList>
    </citation>
    <scope>NUCLEOTIDE SEQUENCE [LARGE SCALE GENOMIC DNA]</scope>
    <source>
        <strain evidence="3 4">DSM 43146</strain>
    </source>
</reference>
<protein>
    <submittedName>
        <fullName evidence="3">Hemerythrin HHE cation binding domain-containing protein</fullName>
    </submittedName>
</protein>
<evidence type="ECO:0000313" key="3">
    <source>
        <dbReference type="EMBL" id="PRX17084.1"/>
    </source>
</evidence>
<dbReference type="EMBL" id="PVMZ01000017">
    <property type="protein sequence ID" value="PRX17084.1"/>
    <property type="molecule type" value="Genomic_DNA"/>
</dbReference>
<gene>
    <name evidence="3" type="ORF">CLV67_117141</name>
</gene>
<evidence type="ECO:0000259" key="2">
    <source>
        <dbReference type="Pfam" id="PF01814"/>
    </source>
</evidence>
<organism evidence="3 4">
    <name type="scientific">Actinoplanes italicus</name>
    <dbReference type="NCBI Taxonomy" id="113567"/>
    <lineage>
        <taxon>Bacteria</taxon>
        <taxon>Bacillati</taxon>
        <taxon>Actinomycetota</taxon>
        <taxon>Actinomycetes</taxon>
        <taxon>Micromonosporales</taxon>
        <taxon>Micromonosporaceae</taxon>
        <taxon>Actinoplanes</taxon>
    </lineage>
</organism>
<comment type="caution">
    <text evidence="3">The sequence shown here is derived from an EMBL/GenBank/DDBJ whole genome shotgun (WGS) entry which is preliminary data.</text>
</comment>
<dbReference type="Proteomes" id="UP000239415">
    <property type="component" value="Unassembled WGS sequence"/>
</dbReference>
<proteinExistence type="predicted"/>
<dbReference type="Gene3D" id="1.20.120.520">
    <property type="entry name" value="nmb1532 protein domain like"/>
    <property type="match status" value="1"/>
</dbReference>
<feature type="region of interest" description="Disordered" evidence="1">
    <location>
        <begin position="16"/>
        <end position="60"/>
    </location>
</feature>
<evidence type="ECO:0000256" key="1">
    <source>
        <dbReference type="SAM" id="MobiDB-lite"/>
    </source>
</evidence>
<name>A0A2T0K2Q1_9ACTN</name>
<evidence type="ECO:0000313" key="4">
    <source>
        <dbReference type="Proteomes" id="UP000239415"/>
    </source>
</evidence>
<feature type="compositionally biased region" description="Low complexity" evidence="1">
    <location>
        <begin position="16"/>
        <end position="52"/>
    </location>
</feature>
<keyword evidence="4" id="KW-1185">Reference proteome</keyword>
<sequence>MRTVHRRLREALSLVRDSLDSLDSPGSPDSLDSPGSPDSLDSPGSSDPVDSPGRIEPGAFPARLPSLDEAMADLLLYCRGFCAALDGHHRGEDQTLFPAIAAAHPELRPVLRKLEQDHSMIGYLLGGLDAAVSRAAGPGELRRHLEGISAIMENHFRYEERQLLTVLESLTLTADPSDALGPL</sequence>
<dbReference type="AlphaFoldDB" id="A0A2T0K2Q1"/>